<proteinExistence type="predicted"/>
<evidence type="ECO:0000313" key="1">
    <source>
        <dbReference type="EMBL" id="KAK7862525.1"/>
    </source>
</evidence>
<reference evidence="1 2" key="1">
    <citation type="submission" date="2024-03" db="EMBL/GenBank/DDBJ databases">
        <title>The genome assembly and annotation of the cricket Gryllus longicercus Weissman &amp; Gray.</title>
        <authorList>
            <person name="Szrajer S."/>
            <person name="Gray D."/>
            <person name="Ylla G."/>
        </authorList>
    </citation>
    <scope>NUCLEOTIDE SEQUENCE [LARGE SCALE GENOMIC DNA]</scope>
    <source>
        <strain evidence="1">DAG 2021-001</strain>
        <tissue evidence="1">Whole body minus gut</tissue>
    </source>
</reference>
<organism evidence="1 2">
    <name type="scientific">Gryllus longicercus</name>
    <dbReference type="NCBI Taxonomy" id="2509291"/>
    <lineage>
        <taxon>Eukaryota</taxon>
        <taxon>Metazoa</taxon>
        <taxon>Ecdysozoa</taxon>
        <taxon>Arthropoda</taxon>
        <taxon>Hexapoda</taxon>
        <taxon>Insecta</taxon>
        <taxon>Pterygota</taxon>
        <taxon>Neoptera</taxon>
        <taxon>Polyneoptera</taxon>
        <taxon>Orthoptera</taxon>
        <taxon>Ensifera</taxon>
        <taxon>Gryllidea</taxon>
        <taxon>Grylloidea</taxon>
        <taxon>Gryllidae</taxon>
        <taxon>Gryllinae</taxon>
        <taxon>Gryllus</taxon>
    </lineage>
</organism>
<accession>A0AAN9VCU7</accession>
<protein>
    <submittedName>
        <fullName evidence="1">Uncharacterized protein</fullName>
    </submittedName>
</protein>
<dbReference type="EMBL" id="JAZDUA010000272">
    <property type="protein sequence ID" value="KAK7862525.1"/>
    <property type="molecule type" value="Genomic_DNA"/>
</dbReference>
<evidence type="ECO:0000313" key="2">
    <source>
        <dbReference type="Proteomes" id="UP001378592"/>
    </source>
</evidence>
<name>A0AAN9VCU7_9ORTH</name>
<dbReference type="Proteomes" id="UP001378592">
    <property type="component" value="Unassembled WGS sequence"/>
</dbReference>
<sequence>MADINIINNKSSLYSLSPGLPTIQLIICSKYLLLYCTKVLDYHFCLCFLHHDIQQHRKRKLNINKHVGMTGLLFLPSPYRAVNTARPELGFQMVRMDVVDPPY</sequence>
<comment type="caution">
    <text evidence="1">The sequence shown here is derived from an EMBL/GenBank/DDBJ whole genome shotgun (WGS) entry which is preliminary data.</text>
</comment>
<keyword evidence="2" id="KW-1185">Reference proteome</keyword>
<gene>
    <name evidence="1" type="ORF">R5R35_008996</name>
</gene>
<dbReference type="AlphaFoldDB" id="A0AAN9VCU7"/>